<dbReference type="Proteomes" id="UP000005317">
    <property type="component" value="Unassembled WGS sequence"/>
</dbReference>
<evidence type="ECO:0000313" key="4">
    <source>
        <dbReference type="Proteomes" id="UP000005317"/>
    </source>
</evidence>
<dbReference type="RefSeq" id="WP_002707474.1">
    <property type="nucleotide sequence ID" value="NZ_JH651384.1"/>
</dbReference>
<evidence type="ECO:0000313" key="3">
    <source>
        <dbReference type="EMBL" id="EIJ33523.1"/>
    </source>
</evidence>
<keyword evidence="4" id="KW-1185">Reference proteome</keyword>
<name>A0A656HB53_THINJ</name>
<dbReference type="OrthoDB" id="9803927at2"/>
<dbReference type="SUPFAM" id="SSF75011">
    <property type="entry name" value="3-carboxy-cis,cis-mucoante lactonizing enzyme"/>
    <property type="match status" value="2"/>
</dbReference>
<dbReference type="PROSITE" id="PS51257">
    <property type="entry name" value="PROKAR_LIPOPROTEIN"/>
    <property type="match status" value="1"/>
</dbReference>
<dbReference type="EMBL" id="JH651384">
    <property type="protein sequence ID" value="EIJ33523.1"/>
    <property type="molecule type" value="Genomic_DNA"/>
</dbReference>
<dbReference type="InterPro" id="IPR013211">
    <property type="entry name" value="LVIVD"/>
</dbReference>
<keyword evidence="1" id="KW-0732">Signal</keyword>
<evidence type="ECO:0000256" key="1">
    <source>
        <dbReference type="SAM" id="SignalP"/>
    </source>
</evidence>
<reference evidence="4" key="1">
    <citation type="journal article" date="2011" name="Stand. Genomic Sci.">
        <title>Genome sequence of the filamentous, gliding Thiothrix nivea neotype strain (JP2(T)).</title>
        <authorList>
            <person name="Lapidus A."/>
            <person name="Nolan M."/>
            <person name="Lucas S."/>
            <person name="Glavina Del Rio T."/>
            <person name="Tice H."/>
            <person name="Cheng J.F."/>
            <person name="Tapia R."/>
            <person name="Han C."/>
            <person name="Goodwin L."/>
            <person name="Pitluck S."/>
            <person name="Liolios K."/>
            <person name="Pagani I."/>
            <person name="Ivanova N."/>
            <person name="Huntemann M."/>
            <person name="Mavromatis K."/>
            <person name="Mikhailova N."/>
            <person name="Pati A."/>
            <person name="Chen A."/>
            <person name="Palaniappan K."/>
            <person name="Land M."/>
            <person name="Brambilla E.M."/>
            <person name="Rohde M."/>
            <person name="Abt B."/>
            <person name="Verbarg S."/>
            <person name="Goker M."/>
            <person name="Bristow J."/>
            <person name="Eisen J.A."/>
            <person name="Markowitz V."/>
            <person name="Hugenholtz P."/>
            <person name="Kyrpides N.C."/>
            <person name="Klenk H.P."/>
            <person name="Woyke T."/>
        </authorList>
    </citation>
    <scope>NUCLEOTIDE SEQUENCE [LARGE SCALE GENOMIC DNA]</scope>
    <source>
        <strain evidence="4">ATCC 35100 / DSM 5205 / JP2</strain>
    </source>
</reference>
<sequence precursor="true">MRIPAHLTFCSLALAVSVGLSACNNNDSNTDTSSNTSNTTSWNFNRVASFPVCSQLDANCNVDDETSAEIVAASTDGMMLVYTDSPSKSVGFVDIADPANPKAAGKLKMGGEPTSVAVTGNYALVGVNTSADYINASGKLDVVSMSSKTVIASIEMGGQPDSVAISPDGAYAAIAIENERDEDVNDGDIPQAPAGYLMIVDLKGEPSTWKARKVDMSGLADVAPGDPEPEYVDINSNNVAAVTLQENNYIVLVNLADGKIINHFSAGSVDLDKIDVKEESPALITTDGSLSAVPREPDGVTWLSTDLLATADEGDWKGGSRGFTVFNTKSEVVFTSGNSMDHQVIRMGHYPDDRSGNKGNEAENAEFASFEGNKFLFIASERSNTVFVYDASNSSQPVLKQVLPAGSGPEGVLAIPSRNLLVAASEVDARDDVIRSVVNVYRYEDKAASYPTVISTDDANGNPVAWGALSGLAADPNDANTVYSIEDSFYQQNRIFKLDVSDQPAKLSVAAKITDMNGVFASLPVATVDATAKADSDSDSDSDSRKDVFDSVDLQAMINADKSVNIDPEGVAVASDGGFWVASEGAGTVGDATRPVNSANLVFKTDANGVIQQVIQLPAEVNAVQLRFGFEGVAEYNGRIYVAFQRAWNKEANPRIGIYDLANKTWSFVYYPLEAVASQNGGWVGLSDLTSLDNGQFLVVERDNQGGPDAAIKRLYRIDLNGVAAGATVAKTLVRDLLPDLKATNSPVMEKIEGSAVLANGDVLIVNDNDGVKDNNGETRLINLGNILK</sequence>
<dbReference type="InterPro" id="IPR052956">
    <property type="entry name" value="Mesenchyme-surface_protein"/>
</dbReference>
<dbReference type="AlphaFoldDB" id="A0A656HB53"/>
<proteinExistence type="predicted"/>
<dbReference type="PANTHER" id="PTHR46928:SF1">
    <property type="entry name" value="MESENCHYME-SPECIFIC CELL SURFACE GLYCOPROTEIN"/>
    <property type="match status" value="1"/>
</dbReference>
<dbReference type="Gene3D" id="2.130.10.10">
    <property type="entry name" value="YVTN repeat-like/Quinoprotein amine dehydrogenase"/>
    <property type="match status" value="1"/>
</dbReference>
<protein>
    <submittedName>
        <fullName evidence="3">Alkaline phosphatase-like protein</fullName>
    </submittedName>
</protein>
<evidence type="ECO:0000259" key="2">
    <source>
        <dbReference type="Pfam" id="PF13449"/>
    </source>
</evidence>
<dbReference type="Pfam" id="PF13449">
    <property type="entry name" value="Phytase-like"/>
    <property type="match status" value="1"/>
</dbReference>
<dbReference type="InterPro" id="IPR015943">
    <property type="entry name" value="WD40/YVTN_repeat-like_dom_sf"/>
</dbReference>
<dbReference type="PANTHER" id="PTHR46928">
    <property type="entry name" value="MESENCHYME-SPECIFIC CELL SURFACE GLYCOPROTEIN"/>
    <property type="match status" value="1"/>
</dbReference>
<accession>A0A656HB53</accession>
<feature type="signal peptide" evidence="1">
    <location>
        <begin position="1"/>
        <end position="22"/>
    </location>
</feature>
<organism evidence="3 4">
    <name type="scientific">Thiothrix nivea (strain ATCC 35100 / DSM 5205 / JP2)</name>
    <dbReference type="NCBI Taxonomy" id="870187"/>
    <lineage>
        <taxon>Bacteria</taxon>
        <taxon>Pseudomonadati</taxon>
        <taxon>Pseudomonadota</taxon>
        <taxon>Gammaproteobacteria</taxon>
        <taxon>Thiotrichales</taxon>
        <taxon>Thiotrichaceae</taxon>
        <taxon>Thiothrix</taxon>
    </lineage>
</organism>
<gene>
    <name evidence="3" type="ORF">Thini_0895</name>
</gene>
<feature type="chain" id="PRO_5025029449" evidence="1">
    <location>
        <begin position="23"/>
        <end position="789"/>
    </location>
</feature>
<feature type="domain" description="Phytase-like" evidence="2">
    <location>
        <begin position="465"/>
        <end position="770"/>
    </location>
</feature>
<dbReference type="Pfam" id="PF08309">
    <property type="entry name" value="LVIVD"/>
    <property type="match status" value="1"/>
</dbReference>
<dbReference type="InterPro" id="IPR027372">
    <property type="entry name" value="Phytase-like_dom"/>
</dbReference>